<gene>
    <name evidence="13" type="ORF">C1SCF055_LOCUS41834</name>
</gene>
<reference evidence="13" key="1">
    <citation type="submission" date="2022-10" db="EMBL/GenBank/DDBJ databases">
        <authorList>
            <person name="Chen Y."/>
            <person name="Dougan E. K."/>
            <person name="Chan C."/>
            <person name="Rhodes N."/>
            <person name="Thang M."/>
        </authorList>
    </citation>
    <scope>NUCLEOTIDE SEQUENCE</scope>
</reference>
<dbReference type="CDD" id="cd08215">
    <property type="entry name" value="STKc_Nek"/>
    <property type="match status" value="1"/>
</dbReference>
<comment type="catalytic activity">
    <reaction evidence="8">
        <text>L-seryl-[protein] + ATP = O-phospho-L-seryl-[protein] + ADP + H(+)</text>
        <dbReference type="Rhea" id="RHEA:17989"/>
        <dbReference type="Rhea" id="RHEA-COMP:9863"/>
        <dbReference type="Rhea" id="RHEA-COMP:11604"/>
        <dbReference type="ChEBI" id="CHEBI:15378"/>
        <dbReference type="ChEBI" id="CHEBI:29999"/>
        <dbReference type="ChEBI" id="CHEBI:30616"/>
        <dbReference type="ChEBI" id="CHEBI:83421"/>
        <dbReference type="ChEBI" id="CHEBI:456216"/>
        <dbReference type="EC" id="2.7.11.1"/>
    </reaction>
</comment>
<comment type="catalytic activity">
    <reaction evidence="7">
        <text>L-threonyl-[protein] + ATP = O-phospho-L-threonyl-[protein] + ADP + H(+)</text>
        <dbReference type="Rhea" id="RHEA:46608"/>
        <dbReference type="Rhea" id="RHEA-COMP:11060"/>
        <dbReference type="Rhea" id="RHEA-COMP:11605"/>
        <dbReference type="ChEBI" id="CHEBI:15378"/>
        <dbReference type="ChEBI" id="CHEBI:30013"/>
        <dbReference type="ChEBI" id="CHEBI:30616"/>
        <dbReference type="ChEBI" id="CHEBI:61977"/>
        <dbReference type="ChEBI" id="CHEBI:456216"/>
        <dbReference type="EC" id="2.7.11.1"/>
    </reaction>
</comment>
<evidence type="ECO:0000313" key="13">
    <source>
        <dbReference type="EMBL" id="CAI4017167.1"/>
    </source>
</evidence>
<comment type="similarity">
    <text evidence="10">Belongs to the protein kinase superfamily.</text>
</comment>
<reference evidence="14 15" key="2">
    <citation type="submission" date="2024-05" db="EMBL/GenBank/DDBJ databases">
        <authorList>
            <person name="Chen Y."/>
            <person name="Shah S."/>
            <person name="Dougan E. K."/>
            <person name="Thang M."/>
            <person name="Chan C."/>
        </authorList>
    </citation>
    <scope>NUCLEOTIDE SEQUENCE [LARGE SCALE GENOMIC DNA]</scope>
</reference>
<dbReference type="InterPro" id="IPR000719">
    <property type="entry name" value="Prot_kinase_dom"/>
</dbReference>
<dbReference type="EMBL" id="CAMXCT010006622">
    <property type="protein sequence ID" value="CAI4017167.1"/>
    <property type="molecule type" value="Genomic_DNA"/>
</dbReference>
<evidence type="ECO:0000259" key="12">
    <source>
        <dbReference type="PROSITE" id="PS50011"/>
    </source>
</evidence>
<dbReference type="Proteomes" id="UP001152797">
    <property type="component" value="Unassembled WGS sequence"/>
</dbReference>
<evidence type="ECO:0000256" key="4">
    <source>
        <dbReference type="ARBA" id="ARBA00022741"/>
    </source>
</evidence>
<evidence type="ECO:0000256" key="3">
    <source>
        <dbReference type="ARBA" id="ARBA00022679"/>
    </source>
</evidence>
<evidence type="ECO:0000256" key="6">
    <source>
        <dbReference type="ARBA" id="ARBA00022840"/>
    </source>
</evidence>
<dbReference type="Pfam" id="PF00069">
    <property type="entry name" value="Pkinase"/>
    <property type="match status" value="1"/>
</dbReference>
<feature type="binding site" evidence="9">
    <location>
        <position position="51"/>
    </location>
    <ligand>
        <name>ATP</name>
        <dbReference type="ChEBI" id="CHEBI:30616"/>
    </ligand>
</feature>
<keyword evidence="5 14" id="KW-0418">Kinase</keyword>
<dbReference type="InterPro" id="IPR011009">
    <property type="entry name" value="Kinase-like_dom_sf"/>
</dbReference>
<dbReference type="InterPro" id="IPR051131">
    <property type="entry name" value="NEK_Ser/Thr_kinase_NIMA"/>
</dbReference>
<accession>A0A9P1DUV5</accession>
<evidence type="ECO:0000313" key="14">
    <source>
        <dbReference type="EMBL" id="CAL4804479.1"/>
    </source>
</evidence>
<keyword evidence="3" id="KW-0808">Transferase</keyword>
<dbReference type="AlphaFoldDB" id="A0A9P1DUV5"/>
<dbReference type="SMART" id="SM00220">
    <property type="entry name" value="S_TKc"/>
    <property type="match status" value="1"/>
</dbReference>
<dbReference type="GO" id="GO:0004674">
    <property type="term" value="F:protein serine/threonine kinase activity"/>
    <property type="evidence" value="ECO:0007669"/>
    <property type="project" value="UniProtKB-KW"/>
</dbReference>
<proteinExistence type="inferred from homology"/>
<evidence type="ECO:0000256" key="2">
    <source>
        <dbReference type="ARBA" id="ARBA00022527"/>
    </source>
</evidence>
<dbReference type="InterPro" id="IPR017441">
    <property type="entry name" value="Protein_kinase_ATP_BS"/>
</dbReference>
<dbReference type="EC" id="2.7.11.1" evidence="1"/>
<evidence type="ECO:0000256" key="9">
    <source>
        <dbReference type="PROSITE-ProRule" id="PRU10141"/>
    </source>
</evidence>
<name>A0A9P1DUV5_9DINO</name>
<evidence type="ECO:0000256" key="10">
    <source>
        <dbReference type="RuleBase" id="RU000304"/>
    </source>
</evidence>
<dbReference type="OrthoDB" id="248923at2759"/>
<dbReference type="PROSITE" id="PS00107">
    <property type="entry name" value="PROTEIN_KINASE_ATP"/>
    <property type="match status" value="1"/>
</dbReference>
<evidence type="ECO:0000256" key="5">
    <source>
        <dbReference type="ARBA" id="ARBA00022777"/>
    </source>
</evidence>
<sequence length="442" mass="49088">MGSAPSTAESGDTTRAILAERGWKKMKRIGQGGSAKAWLVESAGEKQAVCKVVDLSKTDDDDAGAFKEATLLASLHHPYIVRYRDSFCTDGIVCLIMDFCDAGELAKQIRRTRRKHEKLPEKLVLRWFTQAMLALKYVHDKHIVHRDLKPGNLFLTKRGSIQLGDFGIATSSTSDSTIKNGTPYYISPEVWEGEPFTTSSDVWSMGCILFEICALQVPFPGNSAPEIAKRICQGSMPSFPDCYSDFLRKLCLQLLERNPENRPSAGDVLRLPEIWAVREQLLQEQALLQEEQPEWNLDPGFGGLQPPRSGRFEVGDLVEYYSLTNCQWLPAAVISTADLGEFPVQIDLKPGVWISFEEQSSRMRHRKEDVSFDDSDPSEPQSVSDDASTEAPGNELEPAVALATSTTSTTDEVEFIAELKKHDLPEGLDIRNIGRSCRTSAA</sequence>
<organism evidence="13">
    <name type="scientific">Cladocopium goreaui</name>
    <dbReference type="NCBI Taxonomy" id="2562237"/>
    <lineage>
        <taxon>Eukaryota</taxon>
        <taxon>Sar</taxon>
        <taxon>Alveolata</taxon>
        <taxon>Dinophyceae</taxon>
        <taxon>Suessiales</taxon>
        <taxon>Symbiodiniaceae</taxon>
        <taxon>Cladocopium</taxon>
    </lineage>
</organism>
<evidence type="ECO:0000313" key="15">
    <source>
        <dbReference type="Proteomes" id="UP001152797"/>
    </source>
</evidence>
<dbReference type="PROSITE" id="PS50011">
    <property type="entry name" value="PROTEIN_KINASE_DOM"/>
    <property type="match status" value="1"/>
</dbReference>
<dbReference type="Gene3D" id="1.10.510.10">
    <property type="entry name" value="Transferase(Phosphotransferase) domain 1"/>
    <property type="match status" value="1"/>
</dbReference>
<dbReference type="PANTHER" id="PTHR44899">
    <property type="entry name" value="CAMK FAMILY PROTEIN KINASE"/>
    <property type="match status" value="1"/>
</dbReference>
<comment type="caution">
    <text evidence="13">The sequence shown here is derived from an EMBL/GenBank/DDBJ whole genome shotgun (WGS) entry which is preliminary data.</text>
</comment>
<dbReference type="InterPro" id="IPR008271">
    <property type="entry name" value="Ser/Thr_kinase_AS"/>
</dbReference>
<evidence type="ECO:0000256" key="8">
    <source>
        <dbReference type="ARBA" id="ARBA00048679"/>
    </source>
</evidence>
<feature type="region of interest" description="Disordered" evidence="11">
    <location>
        <begin position="364"/>
        <end position="409"/>
    </location>
</feature>
<keyword evidence="4 9" id="KW-0547">Nucleotide-binding</keyword>
<evidence type="ECO:0000256" key="11">
    <source>
        <dbReference type="SAM" id="MobiDB-lite"/>
    </source>
</evidence>
<keyword evidence="2 10" id="KW-0723">Serine/threonine-protein kinase</keyword>
<dbReference type="PANTHER" id="PTHR44899:SF3">
    <property type="entry name" value="SERINE_THREONINE-PROTEIN KINASE NEK1"/>
    <property type="match status" value="1"/>
</dbReference>
<keyword evidence="6 9" id="KW-0067">ATP-binding</keyword>
<evidence type="ECO:0000256" key="1">
    <source>
        <dbReference type="ARBA" id="ARBA00012513"/>
    </source>
</evidence>
<feature type="domain" description="Protein kinase" evidence="12">
    <location>
        <begin position="23"/>
        <end position="274"/>
    </location>
</feature>
<protein>
    <recommendedName>
        <fullName evidence="1">non-specific serine/threonine protein kinase</fullName>
        <ecNumber evidence="1">2.7.11.1</ecNumber>
    </recommendedName>
</protein>
<dbReference type="PROSITE" id="PS00108">
    <property type="entry name" value="PROTEIN_KINASE_ST"/>
    <property type="match status" value="1"/>
</dbReference>
<dbReference type="GO" id="GO:0005524">
    <property type="term" value="F:ATP binding"/>
    <property type="evidence" value="ECO:0007669"/>
    <property type="project" value="UniProtKB-UniRule"/>
</dbReference>
<evidence type="ECO:0000256" key="7">
    <source>
        <dbReference type="ARBA" id="ARBA00047899"/>
    </source>
</evidence>
<dbReference type="SUPFAM" id="SSF56112">
    <property type="entry name" value="Protein kinase-like (PK-like)"/>
    <property type="match status" value="1"/>
</dbReference>
<keyword evidence="15" id="KW-1185">Reference proteome</keyword>
<dbReference type="EMBL" id="CAMXCT030006622">
    <property type="protein sequence ID" value="CAL4804479.1"/>
    <property type="molecule type" value="Genomic_DNA"/>
</dbReference>
<dbReference type="EMBL" id="CAMXCT020006622">
    <property type="protein sequence ID" value="CAL1170542.1"/>
    <property type="molecule type" value="Genomic_DNA"/>
</dbReference>